<evidence type="ECO:0008006" key="3">
    <source>
        <dbReference type="Google" id="ProtNLM"/>
    </source>
</evidence>
<dbReference type="STRING" id="694430.Natoc_4031"/>
<evidence type="ECO:0000313" key="2">
    <source>
        <dbReference type="Proteomes" id="UP000010878"/>
    </source>
</evidence>
<dbReference type="PIRSF" id="PIRSF030471">
    <property type="entry name" value="STR_Vng0742h_prd"/>
    <property type="match status" value="1"/>
</dbReference>
<dbReference type="RefSeq" id="WP_015323161.1">
    <property type="nucleotide sequence ID" value="NC_019974.1"/>
</dbReference>
<dbReference type="AlphaFoldDB" id="L0K5S0"/>
<name>L0K5S0_9EURY</name>
<dbReference type="Proteomes" id="UP000010878">
    <property type="component" value="Chromosome"/>
</dbReference>
<dbReference type="HOGENOM" id="CLU_069298_0_0_2"/>
<dbReference type="KEGG" id="nou:Natoc_4031"/>
<dbReference type="OrthoDB" id="198447at2157"/>
<dbReference type="GeneID" id="14401905"/>
<dbReference type="InterPro" id="IPR016954">
    <property type="entry name" value="Uncharacterised_Vng0742h"/>
</dbReference>
<gene>
    <name evidence="1" type="ORF">Natoc_4031</name>
</gene>
<accession>L0K5S0</accession>
<organism evidence="1 2">
    <name type="scientific">Natronococcus occultus SP4</name>
    <dbReference type="NCBI Taxonomy" id="694430"/>
    <lineage>
        <taxon>Archaea</taxon>
        <taxon>Methanobacteriati</taxon>
        <taxon>Methanobacteriota</taxon>
        <taxon>Stenosarchaea group</taxon>
        <taxon>Halobacteria</taxon>
        <taxon>Halobacteriales</taxon>
        <taxon>Natrialbaceae</taxon>
        <taxon>Natronococcus</taxon>
    </lineage>
</organism>
<keyword evidence="2" id="KW-1185">Reference proteome</keyword>
<proteinExistence type="predicted"/>
<dbReference type="eggNOG" id="arCOG02909">
    <property type="taxonomic scope" value="Archaea"/>
</dbReference>
<dbReference type="EMBL" id="CP003929">
    <property type="protein sequence ID" value="AGB39729.1"/>
    <property type="molecule type" value="Genomic_DNA"/>
</dbReference>
<reference evidence="1 2" key="1">
    <citation type="submission" date="2012-11" db="EMBL/GenBank/DDBJ databases">
        <title>FINISHED of Natronococcus occultus SP4, DSM 3396.</title>
        <authorList>
            <consortium name="DOE Joint Genome Institute"/>
            <person name="Eisen J."/>
            <person name="Huntemann M."/>
            <person name="Wei C.-L."/>
            <person name="Han J."/>
            <person name="Detter J.C."/>
            <person name="Han C."/>
            <person name="Tapia R."/>
            <person name="Chen A."/>
            <person name="Kyrpides N."/>
            <person name="Mavromatis K."/>
            <person name="Markowitz V."/>
            <person name="Szeto E."/>
            <person name="Ivanova N."/>
            <person name="Mikhailova N."/>
            <person name="Ovchinnikova G."/>
            <person name="Pagani I."/>
            <person name="Pati A."/>
            <person name="Goodwin L."/>
            <person name="Nordberg H.P."/>
            <person name="Cantor M.N."/>
            <person name="Hua S.X."/>
            <person name="Woyke T."/>
            <person name="Eisen J."/>
            <person name="Klenk H.-P."/>
            <person name="Klenk H.-P."/>
        </authorList>
    </citation>
    <scope>NUCLEOTIDE SEQUENCE [LARGE SCALE GENOMIC DNA]</scope>
    <source>
        <strain evidence="1 2">SP4</strain>
    </source>
</reference>
<evidence type="ECO:0000313" key="1">
    <source>
        <dbReference type="EMBL" id="AGB39729.1"/>
    </source>
</evidence>
<sequence>MTVETLGDTLAAVERERKRLEVYTTDSDVAAELQRQFTTRNVTVEYRRAAAFEDGFVVIRDGDGEFRGALGLEGFDAVLSPEIHPPWTLNEDVPDTRELFDFLENTLFAAYDRRRMLAAAREIEERAWRSAAGRLYAGFQREAAFDDQRAVYGRLTARGELSVTAFVDGARESTDDIPLVAGSGELGQFWLVAFDGAGDDYGKCALVAEERRPGRYYGFWTYDPELVDELFAHLETSYDVPSA</sequence>
<protein>
    <recommendedName>
        <fullName evidence="3">Sensor protein</fullName>
    </recommendedName>
</protein>